<evidence type="ECO:0000256" key="5">
    <source>
        <dbReference type="ARBA" id="ARBA00023136"/>
    </source>
</evidence>
<comment type="function">
    <text evidence="6">Required for efficient N-glycosylation. Necessary for maintaining optimal levels of dolichol-linked oligosaccharides. Hydrolyzes dolichyl pyrophosphate at a very high rate and dolichyl monophosphate at a much lower rate. Does not act on phosphatidate.</text>
</comment>
<keyword evidence="5 6" id="KW-0472">Membrane</keyword>
<gene>
    <name evidence="9" type="ORF">SCUCBS95973_000359</name>
</gene>
<dbReference type="Proteomes" id="UP001642405">
    <property type="component" value="Unassembled WGS sequence"/>
</dbReference>
<keyword evidence="3 6" id="KW-0378">Hydrolase</keyword>
<evidence type="ECO:0000256" key="7">
    <source>
        <dbReference type="SAM" id="MobiDB-lite"/>
    </source>
</evidence>
<feature type="transmembrane region" description="Helical" evidence="6">
    <location>
        <begin position="143"/>
        <end position="161"/>
    </location>
</feature>
<dbReference type="EMBL" id="CAWUHB010000001">
    <property type="protein sequence ID" value="CAK7209168.1"/>
    <property type="molecule type" value="Genomic_DNA"/>
</dbReference>
<dbReference type="CDD" id="cd03382">
    <property type="entry name" value="PAP2_dolichyldiphosphatase"/>
    <property type="match status" value="1"/>
</dbReference>
<organism evidence="9 10">
    <name type="scientific">Sporothrix curviconia</name>
    <dbReference type="NCBI Taxonomy" id="1260050"/>
    <lineage>
        <taxon>Eukaryota</taxon>
        <taxon>Fungi</taxon>
        <taxon>Dikarya</taxon>
        <taxon>Ascomycota</taxon>
        <taxon>Pezizomycotina</taxon>
        <taxon>Sordariomycetes</taxon>
        <taxon>Sordariomycetidae</taxon>
        <taxon>Ophiostomatales</taxon>
        <taxon>Ophiostomataceae</taxon>
        <taxon>Sporothrix</taxon>
    </lineage>
</organism>
<comment type="pathway">
    <text evidence="6">Protein modification; protein glycosylation.</text>
</comment>
<evidence type="ECO:0000256" key="2">
    <source>
        <dbReference type="ARBA" id="ARBA00022692"/>
    </source>
</evidence>
<dbReference type="PANTHER" id="PTHR11247">
    <property type="entry name" value="PALMITOYL-PROTEIN THIOESTERASE/DOLICHYLDIPHOSPHATASE 1"/>
    <property type="match status" value="1"/>
</dbReference>
<reference evidence="9 10" key="1">
    <citation type="submission" date="2024-01" db="EMBL/GenBank/DDBJ databases">
        <authorList>
            <person name="Allen C."/>
            <person name="Tagirdzhanova G."/>
        </authorList>
    </citation>
    <scope>NUCLEOTIDE SEQUENCE [LARGE SCALE GENOMIC DNA]</scope>
</reference>
<sequence>MSSEPIALASLSLTHVYYDPNDFVSYLCAWLALVPQAIIIVYVTLVWSTREAEVFLAFAGQLACEAVNFVLKRIIKEERPQHHYHASMLASLLGGLYDDGRNDDGSGDVGQGSGEAGAIASGSPAPDGSQRLPIRGGYGMPSSHAQFAGFWALTITLFLLVRYGSQKTRGGAVSAATAGAGAAPVATPWHKRTSMSLFERVAASIAAFVIAFFIAWSRVYLHYHTPRQVLVGFAAGLVVSAGWFGVTSVARYTGLLDWGLQLPPAQYLRFRDLALDEDPLQPGWEKWQAQLAAQDSKKKL</sequence>
<comment type="similarity">
    <text evidence="6">Belongs to the dolichyldiphosphatase family.</text>
</comment>
<accession>A0ABP0APM4</accession>
<dbReference type="Pfam" id="PF01569">
    <property type="entry name" value="PAP2"/>
    <property type="match status" value="1"/>
</dbReference>
<evidence type="ECO:0000313" key="10">
    <source>
        <dbReference type="Proteomes" id="UP001642405"/>
    </source>
</evidence>
<feature type="compositionally biased region" description="Low complexity" evidence="7">
    <location>
        <begin position="116"/>
        <end position="129"/>
    </location>
</feature>
<feature type="transmembrane region" description="Helical" evidence="6">
    <location>
        <begin position="201"/>
        <end position="223"/>
    </location>
</feature>
<evidence type="ECO:0000259" key="8">
    <source>
        <dbReference type="SMART" id="SM00014"/>
    </source>
</evidence>
<protein>
    <recommendedName>
        <fullName evidence="6">Dolichyldiphosphatase</fullName>
        <ecNumber evidence="6">3.6.1.43</ecNumber>
    </recommendedName>
</protein>
<keyword evidence="6" id="KW-0256">Endoplasmic reticulum</keyword>
<feature type="region of interest" description="Disordered" evidence="7">
    <location>
        <begin position="104"/>
        <end position="133"/>
    </location>
</feature>
<dbReference type="InterPro" id="IPR000326">
    <property type="entry name" value="PAP2/HPO"/>
</dbReference>
<name>A0ABP0APM4_9PEZI</name>
<dbReference type="EC" id="3.6.1.43" evidence="6"/>
<keyword evidence="2 6" id="KW-0812">Transmembrane</keyword>
<dbReference type="SUPFAM" id="SSF48317">
    <property type="entry name" value="Acid phosphatase/Vanadium-dependent haloperoxidase"/>
    <property type="match status" value="1"/>
</dbReference>
<dbReference type="SMART" id="SM00014">
    <property type="entry name" value="acidPPc"/>
    <property type="match status" value="1"/>
</dbReference>
<dbReference type="Gene3D" id="1.20.144.10">
    <property type="entry name" value="Phosphatidic acid phosphatase type 2/haloperoxidase"/>
    <property type="match status" value="1"/>
</dbReference>
<comment type="catalytic activity">
    <reaction evidence="6">
        <text>a di-trans,poly-cis-dolichyl diphosphate + H2O = a di-trans,poly-cis-dolichyl phosphate + phosphate + H(+)</text>
        <dbReference type="Rhea" id="RHEA:14385"/>
        <dbReference type="Rhea" id="RHEA-COMP:19498"/>
        <dbReference type="Rhea" id="RHEA-COMP:19506"/>
        <dbReference type="ChEBI" id="CHEBI:15377"/>
        <dbReference type="ChEBI" id="CHEBI:15378"/>
        <dbReference type="ChEBI" id="CHEBI:43474"/>
        <dbReference type="ChEBI" id="CHEBI:57497"/>
        <dbReference type="ChEBI" id="CHEBI:57683"/>
        <dbReference type="EC" id="3.6.1.43"/>
    </reaction>
</comment>
<keyword evidence="10" id="KW-1185">Reference proteome</keyword>
<feature type="transmembrane region" description="Helical" evidence="6">
    <location>
        <begin position="229"/>
        <end position="250"/>
    </location>
</feature>
<evidence type="ECO:0000256" key="4">
    <source>
        <dbReference type="ARBA" id="ARBA00022989"/>
    </source>
</evidence>
<dbReference type="InterPro" id="IPR036938">
    <property type="entry name" value="PAP2/HPO_sf"/>
</dbReference>
<dbReference type="PANTHER" id="PTHR11247:SF1">
    <property type="entry name" value="DOLICHYLDIPHOSPHATASE 1"/>
    <property type="match status" value="1"/>
</dbReference>
<evidence type="ECO:0000256" key="6">
    <source>
        <dbReference type="RuleBase" id="RU367078"/>
    </source>
</evidence>
<evidence type="ECO:0000256" key="1">
    <source>
        <dbReference type="ARBA" id="ARBA00004141"/>
    </source>
</evidence>
<feature type="transmembrane region" description="Helical" evidence="6">
    <location>
        <begin position="23"/>
        <end position="47"/>
    </location>
</feature>
<evidence type="ECO:0000256" key="3">
    <source>
        <dbReference type="ARBA" id="ARBA00022801"/>
    </source>
</evidence>
<comment type="subcellular location">
    <subcellularLocation>
        <location evidence="6">Endoplasmic reticulum membrane</location>
        <topology evidence="6">Multi-pass membrane protein</topology>
    </subcellularLocation>
    <subcellularLocation>
        <location evidence="1">Membrane</location>
        <topology evidence="1">Multi-pass membrane protein</topology>
    </subcellularLocation>
</comment>
<proteinExistence type="inferred from homology"/>
<dbReference type="InterPro" id="IPR039667">
    <property type="entry name" value="Dolichyldiphosphatase_PAP2"/>
</dbReference>
<comment type="caution">
    <text evidence="9">The sequence shown here is derived from an EMBL/GenBank/DDBJ whole genome shotgun (WGS) entry which is preliminary data.</text>
</comment>
<evidence type="ECO:0000313" key="9">
    <source>
        <dbReference type="EMBL" id="CAK7209168.1"/>
    </source>
</evidence>
<keyword evidence="4 6" id="KW-1133">Transmembrane helix</keyword>
<feature type="domain" description="Phosphatidic acid phosphatase type 2/haloperoxidase" evidence="8">
    <location>
        <begin position="54"/>
        <end position="244"/>
    </location>
</feature>